<sequence>MVDNEAIYDICRRNLDIERPTYTNLNRLISQIVSSITASLRFDWSPECRPDRVPDQPGALPSHPLPLGHLRPRHLCGEGLPRAAVGGRDHQLVLRAGQPDGEVRPSARQVHGVLPAVPRRRGAQGRQRRHRHHQDQAQHPVRGLVPHGLQGGHQLPAAHRGAGGGPGQGAARRLHAEQHHGHRRGLGSPRPQVRPDVRQARLRALVRGRGHGGGRVLRGARGHGCPGEGLRGGGPGLLRGRGGGRGVEVPRPDRTLLLSAGLPLREPFAINPLRASVSASNPPAAVVSCQVRRVLSAAAAAAAMLAPHALLLLQLAPHAGKCPRGCTGHPVPLPSPGRVGIASPCGWPCIIPRAQRSRFSLRGQHLRLLGHPPQCSQRGGWAGLEGGSSPVSLQPQQRARAVPKLCGASGTHCEGIQPVSPCGCVTAVLWWRIKGGECSL</sequence>
<evidence type="ECO:0000256" key="7">
    <source>
        <dbReference type="SAM" id="MobiDB-lite"/>
    </source>
</evidence>
<dbReference type="GO" id="GO:0005525">
    <property type="term" value="F:GTP binding"/>
    <property type="evidence" value="ECO:0007669"/>
    <property type="project" value="UniProtKB-KW"/>
</dbReference>
<evidence type="ECO:0000256" key="5">
    <source>
        <dbReference type="ARBA" id="ARBA00022741"/>
    </source>
</evidence>
<name>A0A8B9SLG1_ANAPL</name>
<reference evidence="8" key="2">
    <citation type="submission" date="2025-08" db="UniProtKB">
        <authorList>
            <consortium name="Ensembl"/>
        </authorList>
    </citation>
    <scope>IDENTIFICATION</scope>
</reference>
<evidence type="ECO:0000256" key="6">
    <source>
        <dbReference type="ARBA" id="ARBA00023134"/>
    </source>
</evidence>
<evidence type="ECO:0000256" key="1">
    <source>
        <dbReference type="ARBA" id="ARBA00004496"/>
    </source>
</evidence>
<accession>A0A8B9SLG1</accession>
<organism evidence="8 9">
    <name type="scientific">Anas platyrhynchos</name>
    <name type="common">Mallard</name>
    <name type="synonym">Anas boschas</name>
    <dbReference type="NCBI Taxonomy" id="8839"/>
    <lineage>
        <taxon>Eukaryota</taxon>
        <taxon>Metazoa</taxon>
        <taxon>Chordata</taxon>
        <taxon>Craniata</taxon>
        <taxon>Vertebrata</taxon>
        <taxon>Euteleostomi</taxon>
        <taxon>Archelosauria</taxon>
        <taxon>Archosauria</taxon>
        <taxon>Dinosauria</taxon>
        <taxon>Saurischia</taxon>
        <taxon>Theropoda</taxon>
        <taxon>Coelurosauria</taxon>
        <taxon>Aves</taxon>
        <taxon>Neognathae</taxon>
        <taxon>Galloanserae</taxon>
        <taxon>Anseriformes</taxon>
        <taxon>Anatidae</taxon>
        <taxon>Anatinae</taxon>
        <taxon>Anas</taxon>
    </lineage>
</organism>
<dbReference type="PANTHER" id="PTHR11588">
    <property type="entry name" value="TUBULIN"/>
    <property type="match status" value="1"/>
</dbReference>
<dbReference type="InterPro" id="IPR036525">
    <property type="entry name" value="Tubulin/FtsZ_GTPase_sf"/>
</dbReference>
<dbReference type="Gene3D" id="3.40.50.1440">
    <property type="entry name" value="Tubulin/FtsZ, GTPase domain"/>
    <property type="match status" value="1"/>
</dbReference>
<reference evidence="8" key="1">
    <citation type="submission" date="2019-08" db="EMBL/GenBank/DDBJ databases">
        <title>Three high-quality genomes provides insights into domestication of ducks.</title>
        <authorList>
            <person name="Hou Z.C."/>
            <person name="Zhu F."/>
            <person name="Yin Z.T."/>
            <person name="Zhang F."/>
        </authorList>
    </citation>
    <scope>NUCLEOTIDE SEQUENCE [LARGE SCALE GENOMIC DNA]</scope>
</reference>
<evidence type="ECO:0000313" key="8">
    <source>
        <dbReference type="Ensembl" id="ENSAPLP00020007999.1"/>
    </source>
</evidence>
<feature type="compositionally biased region" description="Basic residues" evidence="7">
    <location>
        <begin position="118"/>
        <end position="133"/>
    </location>
</feature>
<dbReference type="Ensembl" id="ENSAPLT00020008614.1">
    <property type="protein sequence ID" value="ENSAPLP00020007999.1"/>
    <property type="gene ID" value="ENSAPLG00020005891.1"/>
</dbReference>
<keyword evidence="3" id="KW-0963">Cytoplasm</keyword>
<keyword evidence="6" id="KW-0342">GTP-binding</keyword>
<evidence type="ECO:0000256" key="3">
    <source>
        <dbReference type="ARBA" id="ARBA00022490"/>
    </source>
</evidence>
<evidence type="ECO:0000313" key="9">
    <source>
        <dbReference type="Proteomes" id="UP000694400"/>
    </source>
</evidence>
<keyword evidence="5" id="KW-0547">Nucleotide-binding</keyword>
<feature type="compositionally biased region" description="Gly residues" evidence="7">
    <location>
        <begin position="213"/>
        <end position="246"/>
    </location>
</feature>
<dbReference type="SUPFAM" id="SSF52490">
    <property type="entry name" value="Tubulin nucleotide-binding domain-like"/>
    <property type="match status" value="1"/>
</dbReference>
<protein>
    <submittedName>
        <fullName evidence="8">Uncharacterized protein</fullName>
    </submittedName>
</protein>
<dbReference type="InterPro" id="IPR000217">
    <property type="entry name" value="Tubulin"/>
</dbReference>
<dbReference type="AlphaFoldDB" id="A0A8B9SLG1"/>
<reference evidence="8" key="3">
    <citation type="submission" date="2025-09" db="UniProtKB">
        <authorList>
            <consortium name="Ensembl"/>
        </authorList>
    </citation>
    <scope>IDENTIFICATION</scope>
</reference>
<comment type="similarity">
    <text evidence="2">Belongs to the tubulin family.</text>
</comment>
<proteinExistence type="inferred from homology"/>
<evidence type="ECO:0000256" key="2">
    <source>
        <dbReference type="ARBA" id="ARBA00009636"/>
    </source>
</evidence>
<evidence type="ECO:0000256" key="4">
    <source>
        <dbReference type="ARBA" id="ARBA00022701"/>
    </source>
</evidence>
<dbReference type="Proteomes" id="UP000694400">
    <property type="component" value="Chromosome 6"/>
</dbReference>
<feature type="region of interest" description="Disordered" evidence="7">
    <location>
        <begin position="210"/>
        <end position="250"/>
    </location>
</feature>
<comment type="subcellular location">
    <subcellularLocation>
        <location evidence="1">Cytoplasm</location>
    </subcellularLocation>
</comment>
<keyword evidence="4" id="KW-0493">Microtubule</keyword>
<dbReference type="GO" id="GO:0005737">
    <property type="term" value="C:cytoplasm"/>
    <property type="evidence" value="ECO:0007669"/>
    <property type="project" value="UniProtKB-SubCell"/>
</dbReference>
<dbReference type="GO" id="GO:0007017">
    <property type="term" value="P:microtubule-based process"/>
    <property type="evidence" value="ECO:0007669"/>
    <property type="project" value="InterPro"/>
</dbReference>
<dbReference type="GO" id="GO:0005874">
    <property type="term" value="C:microtubule"/>
    <property type="evidence" value="ECO:0007669"/>
    <property type="project" value="UniProtKB-KW"/>
</dbReference>
<feature type="region of interest" description="Disordered" evidence="7">
    <location>
        <begin position="117"/>
        <end position="196"/>
    </location>
</feature>